<feature type="transmembrane region" description="Helical" evidence="2">
    <location>
        <begin position="327"/>
        <end position="348"/>
    </location>
</feature>
<evidence type="ECO:0000313" key="4">
    <source>
        <dbReference type="Proteomes" id="UP000758603"/>
    </source>
</evidence>
<dbReference type="RefSeq" id="XP_045952622.1">
    <property type="nucleotide sequence ID" value="XM_046104057.1"/>
</dbReference>
<evidence type="ECO:0000313" key="3">
    <source>
        <dbReference type="EMBL" id="KAH6646108.1"/>
    </source>
</evidence>
<evidence type="ECO:0000256" key="1">
    <source>
        <dbReference type="SAM" id="MobiDB-lite"/>
    </source>
</evidence>
<dbReference type="AlphaFoldDB" id="A0A9P8RKS0"/>
<feature type="region of interest" description="Disordered" evidence="1">
    <location>
        <begin position="360"/>
        <end position="406"/>
    </location>
</feature>
<keyword evidence="4" id="KW-1185">Reference proteome</keyword>
<reference evidence="3" key="1">
    <citation type="journal article" date="2021" name="Nat. Commun.">
        <title>Genetic determinants of endophytism in the Arabidopsis root mycobiome.</title>
        <authorList>
            <person name="Mesny F."/>
            <person name="Miyauchi S."/>
            <person name="Thiergart T."/>
            <person name="Pickel B."/>
            <person name="Atanasova L."/>
            <person name="Karlsson M."/>
            <person name="Huettel B."/>
            <person name="Barry K.W."/>
            <person name="Haridas S."/>
            <person name="Chen C."/>
            <person name="Bauer D."/>
            <person name="Andreopoulos W."/>
            <person name="Pangilinan J."/>
            <person name="LaButti K."/>
            <person name="Riley R."/>
            <person name="Lipzen A."/>
            <person name="Clum A."/>
            <person name="Drula E."/>
            <person name="Henrissat B."/>
            <person name="Kohler A."/>
            <person name="Grigoriev I.V."/>
            <person name="Martin F.M."/>
            <person name="Hacquard S."/>
        </authorList>
    </citation>
    <scope>NUCLEOTIDE SEQUENCE</scope>
    <source>
        <strain evidence="3">MPI-SDFR-AT-0073</strain>
    </source>
</reference>
<feature type="region of interest" description="Disordered" evidence="1">
    <location>
        <begin position="566"/>
        <end position="590"/>
    </location>
</feature>
<name>A0A9P8RKS0_9PEZI</name>
<gene>
    <name evidence="3" type="ORF">BKA67DRAFT_583253</name>
</gene>
<dbReference type="EMBL" id="JAGPXC010000010">
    <property type="protein sequence ID" value="KAH6646108.1"/>
    <property type="molecule type" value="Genomic_DNA"/>
</dbReference>
<feature type="transmembrane region" description="Helical" evidence="2">
    <location>
        <begin position="129"/>
        <end position="149"/>
    </location>
</feature>
<organism evidence="3 4">
    <name type="scientific">Truncatella angustata</name>
    <dbReference type="NCBI Taxonomy" id="152316"/>
    <lineage>
        <taxon>Eukaryota</taxon>
        <taxon>Fungi</taxon>
        <taxon>Dikarya</taxon>
        <taxon>Ascomycota</taxon>
        <taxon>Pezizomycotina</taxon>
        <taxon>Sordariomycetes</taxon>
        <taxon>Xylariomycetidae</taxon>
        <taxon>Amphisphaeriales</taxon>
        <taxon>Sporocadaceae</taxon>
        <taxon>Truncatella</taxon>
    </lineage>
</organism>
<feature type="transmembrane region" description="Helical" evidence="2">
    <location>
        <begin position="287"/>
        <end position="307"/>
    </location>
</feature>
<accession>A0A9P8RKS0</accession>
<dbReference type="Proteomes" id="UP000758603">
    <property type="component" value="Unassembled WGS sequence"/>
</dbReference>
<sequence length="629" mass="68044">MPAIPTTAAVINNLIARDSNATSNALQVVCAWPVSGQYGPGSRVLYYALVVACLLARKVEWLKKACLAAALLLPAIAAIHGIVLAIVHTDDAVDMDIYGAFQICAIGILAAPVTVKLSSTYFNDRGRNLIFVWTGLILAGLLSLTVEFYRSNSKSCLQDNEGNPLTDSNPDAFPYGPFGEPFTCGITCDIGPGNPWSPMRSWNGSTNNIYVIPAPHVLTFGTGTLLAAACCLPALLSLASMWNRIAEANWAQHFFPKPNTELDQMIDGTNGATDRQMMTVQEQIKKYLRVAIEIPVFGAAVMAIVILGEKNFWSKTVNYMTEPIGSVGQWGSIVGTALAAFGSLYILLAKAVDDEAMSEYSETKSAHDPNGGVFHASPRLSPARSRHGHGGSPDSPPRVSESEFGSRLTNIMSRRSNATNMRDAGNRRMFAAALNKMGNYIGTPSRKRFDLTEFQQGPATDYPEIPGEDNRNREISQLRQVWTSPSLREQSREGSPDSHLNVSEDMSRHGRESPPPSAQIPTIQLPTNPPRAVRASTLPTGRTPGPLLDMHSNLSGEIRGRRRRRETLEVPSPTHAAQMRNSLPAKPEPKVTLAASDHLPVIVVSPEPEPETSPPLKMAGPSNTSPPTP</sequence>
<protein>
    <submittedName>
        <fullName evidence="3">Uncharacterized protein</fullName>
    </submittedName>
</protein>
<comment type="caution">
    <text evidence="3">The sequence shown here is derived from an EMBL/GenBank/DDBJ whole genome shotgun (WGS) entry which is preliminary data.</text>
</comment>
<proteinExistence type="predicted"/>
<feature type="transmembrane region" description="Helical" evidence="2">
    <location>
        <begin position="209"/>
        <end position="236"/>
    </location>
</feature>
<feature type="region of interest" description="Disordered" evidence="1">
    <location>
        <begin position="604"/>
        <end position="629"/>
    </location>
</feature>
<dbReference type="OrthoDB" id="3021074at2759"/>
<keyword evidence="2" id="KW-0472">Membrane</keyword>
<evidence type="ECO:0000256" key="2">
    <source>
        <dbReference type="SAM" id="Phobius"/>
    </source>
</evidence>
<keyword evidence="2" id="KW-0812">Transmembrane</keyword>
<feature type="transmembrane region" description="Helical" evidence="2">
    <location>
        <begin position="66"/>
        <end position="87"/>
    </location>
</feature>
<dbReference type="GeneID" id="70132948"/>
<keyword evidence="2" id="KW-1133">Transmembrane helix</keyword>
<feature type="region of interest" description="Disordered" evidence="1">
    <location>
        <begin position="482"/>
        <end position="553"/>
    </location>
</feature>
<feature type="transmembrane region" description="Helical" evidence="2">
    <location>
        <begin position="99"/>
        <end position="117"/>
    </location>
</feature>